<evidence type="ECO:0000313" key="3">
    <source>
        <dbReference type="Proteomes" id="UP000499080"/>
    </source>
</evidence>
<dbReference type="EMBL" id="BGPR01009158">
    <property type="protein sequence ID" value="GBN38302.1"/>
    <property type="molecule type" value="Genomic_DNA"/>
</dbReference>
<evidence type="ECO:0000313" key="2">
    <source>
        <dbReference type="EMBL" id="GBN38302.1"/>
    </source>
</evidence>
<keyword evidence="1" id="KW-0812">Transmembrane</keyword>
<keyword evidence="3" id="KW-1185">Reference proteome</keyword>
<proteinExistence type="predicted"/>
<reference evidence="2 3" key="1">
    <citation type="journal article" date="2019" name="Sci. Rep.">
        <title>Orb-weaving spider Araneus ventricosus genome elucidates the spidroin gene catalogue.</title>
        <authorList>
            <person name="Kono N."/>
            <person name="Nakamura H."/>
            <person name="Ohtoshi R."/>
            <person name="Moran D.A.P."/>
            <person name="Shinohara A."/>
            <person name="Yoshida Y."/>
            <person name="Fujiwara M."/>
            <person name="Mori M."/>
            <person name="Tomita M."/>
            <person name="Arakawa K."/>
        </authorList>
    </citation>
    <scope>NUCLEOTIDE SEQUENCE [LARGE SCALE GENOMIC DNA]</scope>
</reference>
<dbReference type="AlphaFoldDB" id="A0A4Y2NHB9"/>
<organism evidence="2 3">
    <name type="scientific">Araneus ventricosus</name>
    <name type="common">Orbweaver spider</name>
    <name type="synonym">Epeira ventricosa</name>
    <dbReference type="NCBI Taxonomy" id="182803"/>
    <lineage>
        <taxon>Eukaryota</taxon>
        <taxon>Metazoa</taxon>
        <taxon>Ecdysozoa</taxon>
        <taxon>Arthropoda</taxon>
        <taxon>Chelicerata</taxon>
        <taxon>Arachnida</taxon>
        <taxon>Araneae</taxon>
        <taxon>Araneomorphae</taxon>
        <taxon>Entelegynae</taxon>
        <taxon>Araneoidea</taxon>
        <taxon>Araneidae</taxon>
        <taxon>Araneus</taxon>
    </lineage>
</organism>
<feature type="transmembrane region" description="Helical" evidence="1">
    <location>
        <begin position="71"/>
        <end position="88"/>
    </location>
</feature>
<dbReference type="Proteomes" id="UP000499080">
    <property type="component" value="Unassembled WGS sequence"/>
</dbReference>
<sequence length="92" mass="10438">MYDTANGNGCAVAQLHRERFPSRLAPNPRMFAPVHQNLSEDESFTVPMLDASCLDEDEFTLVIPSPGPSNRLIYLLFIFYGLICRSWCTKLQ</sequence>
<keyword evidence="1" id="KW-0472">Membrane</keyword>
<protein>
    <submittedName>
        <fullName evidence="2">Uncharacterized protein</fullName>
    </submittedName>
</protein>
<evidence type="ECO:0000256" key="1">
    <source>
        <dbReference type="SAM" id="Phobius"/>
    </source>
</evidence>
<gene>
    <name evidence="2" type="ORF">AVEN_243124_1</name>
</gene>
<comment type="caution">
    <text evidence="2">The sequence shown here is derived from an EMBL/GenBank/DDBJ whole genome shotgun (WGS) entry which is preliminary data.</text>
</comment>
<name>A0A4Y2NHB9_ARAVE</name>
<accession>A0A4Y2NHB9</accession>
<keyword evidence="1" id="KW-1133">Transmembrane helix</keyword>